<keyword evidence="4" id="KW-0812">Transmembrane</keyword>
<feature type="region of interest" description="Disordered" evidence="3">
    <location>
        <begin position="234"/>
        <end position="253"/>
    </location>
</feature>
<comment type="similarity">
    <text evidence="1">Belongs to the formin-like family. Class-I subfamily.</text>
</comment>
<feature type="compositionally biased region" description="Polar residues" evidence="3">
    <location>
        <begin position="403"/>
        <end position="414"/>
    </location>
</feature>
<dbReference type="InterPro" id="IPR027643">
    <property type="entry name" value="Formin-like_plant"/>
</dbReference>
<reference evidence="6" key="1">
    <citation type="submission" date="2021-01" db="UniProtKB">
        <authorList>
            <consortium name="EnsemblPlants"/>
        </authorList>
    </citation>
    <scope>IDENTIFICATION</scope>
</reference>
<dbReference type="SMART" id="SM00498">
    <property type="entry name" value="FH2"/>
    <property type="match status" value="1"/>
</dbReference>
<evidence type="ECO:0000313" key="6">
    <source>
        <dbReference type="EnsemblPlants" id="Kaladp0040s0505.1.v1.1"/>
    </source>
</evidence>
<dbReference type="SUPFAM" id="SSF101447">
    <property type="entry name" value="Formin homology 2 domain (FH2 domain)"/>
    <property type="match status" value="1"/>
</dbReference>
<dbReference type="InterPro" id="IPR042201">
    <property type="entry name" value="FH2_Formin_sf"/>
</dbReference>
<dbReference type="OMA" id="NRYHARQ"/>
<dbReference type="Proteomes" id="UP000594263">
    <property type="component" value="Unplaced"/>
</dbReference>
<accession>A0A7N0TN52</accession>
<dbReference type="Gene3D" id="1.20.58.2220">
    <property type="entry name" value="Formin, FH2 domain"/>
    <property type="match status" value="1"/>
</dbReference>
<sequence>MDGKAHNTLLQGWVSSLCSPFPDVAVGSRSFLLKHPCKLLSCEIRSKVSASRRQIEAMKPPQLHLLPSLSFYTISAAFLITIMLTLILPAAQSSPTATERRILHQPLYPQTDPPPPPDTAPAYPSPDIPFYPEVPISDHTPPPPLNDTVSSAGAIPIPAATQPTKPAKKLAVAISVGVVSLGMLSALAFFLLRHRARQSSDTQKLVACRSEQSRPVPPPSNFLYIGTVEPSSRRFASAEEEENAAANHSPYHKLASDEKFSSRYRPSPELQPLPPLARPLGNRNSRSAMSVSSEDEESWETSFYTPNGSTSDAPVYSSSSNIRSLLKPSRNEESNRCQAPTLVVPHSRRTSPKSRLHPAPPPQPPPATLPYVKPLSTLTLQHQTMEDQSHPRPKFSAPPPQPNLTLIPTLTYKQPSPLRKSNIPPPPPPPPLPLTQKIEAPISSKASQKKPERLPISTTVLSIGLENLRDDCSLEREDSDDIEGKKTKLKPLHWDKVRATSHHETIWDQLKSSSFKLNEDMMENLFSCNSASSAIKKVARSRYFVSAADPELKVLDPKKSQNIAILLRALNVTTDGVVDALLDGSEGLGADLYETLAKMAPTREEEAKLKSYNGDNSKLGSAERFLQAILDVPFAFKRIEALLYRAHFDTELNYLKKSYQTLEAASEELKSSPLFLKLLEAVLLAGNRMNVGTSRGDAKAFKLDTLLKLADIKGTDGKTTLLHFVVQEMARSEGITSAHPSENVNLEDDFRKHGRQVVAGLSRELKNVTKAAGMDSDVLSSYLVKLESGLDNVRLVFQHEKISIKGRFFSSLRPFLKDAEDEIIRIKADEKKALSFVKEVTEYFHGDTTKEEAHPFRIFTIVRDFLSVLDHVCIDVGQIKNNTVVGAARIASTASLPVLNQ</sequence>
<feature type="region of interest" description="Disordered" evidence="3">
    <location>
        <begin position="262"/>
        <end position="436"/>
    </location>
</feature>
<dbReference type="PANTHER" id="PTHR23213">
    <property type="entry name" value="FORMIN-RELATED"/>
    <property type="match status" value="1"/>
</dbReference>
<keyword evidence="7" id="KW-1185">Reference proteome</keyword>
<evidence type="ECO:0000256" key="4">
    <source>
        <dbReference type="SAM" id="Phobius"/>
    </source>
</evidence>
<feature type="transmembrane region" description="Helical" evidence="4">
    <location>
        <begin position="69"/>
        <end position="91"/>
    </location>
</feature>
<protein>
    <recommendedName>
        <fullName evidence="2">Formin-like protein</fullName>
    </recommendedName>
</protein>
<keyword evidence="4" id="KW-1133">Transmembrane helix</keyword>
<dbReference type="AlphaFoldDB" id="A0A7N0TN52"/>
<proteinExistence type="inferred from homology"/>
<evidence type="ECO:0000256" key="2">
    <source>
        <dbReference type="RuleBase" id="RU361260"/>
    </source>
</evidence>
<feature type="compositionally biased region" description="Pro residues" evidence="3">
    <location>
        <begin position="423"/>
        <end position="433"/>
    </location>
</feature>
<evidence type="ECO:0000256" key="1">
    <source>
        <dbReference type="ARBA" id="ARBA00025793"/>
    </source>
</evidence>
<feature type="region of interest" description="Disordered" evidence="3">
    <location>
        <begin position="132"/>
        <end position="151"/>
    </location>
</feature>
<dbReference type="GO" id="GO:0045010">
    <property type="term" value="P:actin nucleation"/>
    <property type="evidence" value="ECO:0007669"/>
    <property type="project" value="InterPro"/>
</dbReference>
<feature type="domain" description="FH2" evidence="5">
    <location>
        <begin position="479"/>
        <end position="895"/>
    </location>
</feature>
<feature type="transmembrane region" description="Helical" evidence="4">
    <location>
        <begin position="170"/>
        <end position="192"/>
    </location>
</feature>
<dbReference type="InterPro" id="IPR015425">
    <property type="entry name" value="FH2_Formin"/>
</dbReference>
<dbReference type="Pfam" id="PF02181">
    <property type="entry name" value="FH2"/>
    <property type="match status" value="1"/>
</dbReference>
<feature type="compositionally biased region" description="Polar residues" evidence="3">
    <location>
        <begin position="300"/>
        <end position="323"/>
    </location>
</feature>
<feature type="compositionally biased region" description="Basic residues" evidence="3">
    <location>
        <begin position="346"/>
        <end position="356"/>
    </location>
</feature>
<evidence type="ECO:0000256" key="3">
    <source>
        <dbReference type="SAM" id="MobiDB-lite"/>
    </source>
</evidence>
<dbReference type="EnsemblPlants" id="Kaladp0040s0505.1.v1.1">
    <property type="protein sequence ID" value="Kaladp0040s0505.1.v1.1"/>
    <property type="gene ID" value="Kaladp0040s0505.v1.1"/>
</dbReference>
<dbReference type="GO" id="GO:0051015">
    <property type="term" value="F:actin filament binding"/>
    <property type="evidence" value="ECO:0007669"/>
    <property type="project" value="InterPro"/>
</dbReference>
<feature type="compositionally biased region" description="Polar residues" evidence="3">
    <location>
        <begin position="282"/>
        <end position="292"/>
    </location>
</feature>
<keyword evidence="4" id="KW-0472">Membrane</keyword>
<feature type="compositionally biased region" description="Pro residues" evidence="3">
    <location>
        <begin position="358"/>
        <end position="368"/>
    </location>
</feature>
<organism evidence="6 7">
    <name type="scientific">Kalanchoe fedtschenkoi</name>
    <name type="common">Lavender scallops</name>
    <name type="synonym">South American air plant</name>
    <dbReference type="NCBI Taxonomy" id="63787"/>
    <lineage>
        <taxon>Eukaryota</taxon>
        <taxon>Viridiplantae</taxon>
        <taxon>Streptophyta</taxon>
        <taxon>Embryophyta</taxon>
        <taxon>Tracheophyta</taxon>
        <taxon>Spermatophyta</taxon>
        <taxon>Magnoliopsida</taxon>
        <taxon>eudicotyledons</taxon>
        <taxon>Gunneridae</taxon>
        <taxon>Pentapetalae</taxon>
        <taxon>Saxifragales</taxon>
        <taxon>Crassulaceae</taxon>
        <taxon>Kalanchoe</taxon>
    </lineage>
</organism>
<name>A0A7N0TN52_KALFE</name>
<evidence type="ECO:0000313" key="7">
    <source>
        <dbReference type="Proteomes" id="UP000594263"/>
    </source>
</evidence>
<dbReference type="Gramene" id="Kaladp0040s0505.1.v1.1">
    <property type="protein sequence ID" value="Kaladp0040s0505.1.v1.1"/>
    <property type="gene ID" value="Kaladp0040s0505.v1.1"/>
</dbReference>
<dbReference type="PANTHER" id="PTHR23213:SF338">
    <property type="entry name" value="FORMIN-LIKE PROTEIN 6"/>
    <property type="match status" value="1"/>
</dbReference>
<dbReference type="PROSITE" id="PS51444">
    <property type="entry name" value="FH2"/>
    <property type="match status" value="1"/>
</dbReference>
<evidence type="ECO:0000259" key="5">
    <source>
        <dbReference type="PROSITE" id="PS51444"/>
    </source>
</evidence>